<accession>A0A1C7IAN0</accession>
<evidence type="ECO:0000256" key="3">
    <source>
        <dbReference type="ARBA" id="ARBA00022723"/>
    </source>
</evidence>
<comment type="cofactor">
    <cofactor evidence="1">
        <name>[4Fe-4S] cluster</name>
        <dbReference type="ChEBI" id="CHEBI:49883"/>
    </cofactor>
</comment>
<dbReference type="GO" id="GO:0051539">
    <property type="term" value="F:4 iron, 4 sulfur cluster binding"/>
    <property type="evidence" value="ECO:0007669"/>
    <property type="project" value="UniProtKB-KW"/>
</dbReference>
<feature type="domain" description="B12-binding" evidence="6">
    <location>
        <begin position="4"/>
        <end position="147"/>
    </location>
</feature>
<dbReference type="Gene3D" id="3.80.30.20">
    <property type="entry name" value="tm_1862 like domain"/>
    <property type="match status" value="1"/>
</dbReference>
<dbReference type="InterPro" id="IPR036724">
    <property type="entry name" value="Cobalamin-bd_sf"/>
</dbReference>
<dbReference type="GO" id="GO:0046872">
    <property type="term" value="F:metal ion binding"/>
    <property type="evidence" value="ECO:0007669"/>
    <property type="project" value="UniProtKB-KW"/>
</dbReference>
<evidence type="ECO:0000259" key="7">
    <source>
        <dbReference type="PROSITE" id="PS51918"/>
    </source>
</evidence>
<dbReference type="GO" id="GO:0005829">
    <property type="term" value="C:cytosol"/>
    <property type="evidence" value="ECO:0007669"/>
    <property type="project" value="TreeGrafter"/>
</dbReference>
<protein>
    <submittedName>
        <fullName evidence="8">Uncharacterized protein</fullName>
    </submittedName>
</protein>
<dbReference type="KEGG" id="byl:A4V09_09505"/>
<sequence length="431" mass="49353">MSKVDVLLLNLPTGTWYKKKLAEGNSMPPLGIMYIGTYLEKNNYTVKLIDLAVECLNEEEFFKIIEEYNPSIIGMSTYNEAWKVQKVLCRRIKEKHPNIVIAAGGAFATFCNEQILRESMTDFVLRGEGEYAFCQLCDYVIRGTEEKENIKGLCYKGSEGKVVANQNVDRIKDLDLLPFPNRALIKREKYVLPYTISTSRGCPGQCIFCSSKSFWGKGVIMRSAKSVYDEVIDIYNRYGSNIFYITDDTFTASRKRCLEFCKMLRESGISFVWGCESRADVINEEFIKILYESGCHKIQFGMESADNEILRKIKKHVTIEQIENAVICAAKYNMHIQVSYIVGHAFDTEETVKKTIAFAKHLSDDYGARVVCSVNTPFPGTEQFEKRKELGIEIKTDQWEKYLLNSPIINTSHLSINQLRYYLGEGQKLVQ</sequence>
<evidence type="ECO:0000256" key="5">
    <source>
        <dbReference type="ARBA" id="ARBA00023014"/>
    </source>
</evidence>
<evidence type="ECO:0000259" key="6">
    <source>
        <dbReference type="PROSITE" id="PS51332"/>
    </source>
</evidence>
<dbReference type="SMART" id="SM00729">
    <property type="entry name" value="Elp3"/>
    <property type="match status" value="1"/>
</dbReference>
<keyword evidence="9" id="KW-1185">Reference proteome</keyword>
<evidence type="ECO:0000256" key="4">
    <source>
        <dbReference type="ARBA" id="ARBA00023004"/>
    </source>
</evidence>
<organism evidence="8 9">
    <name type="scientific">Blautia pseudococcoides</name>
    <dbReference type="NCBI Taxonomy" id="1796616"/>
    <lineage>
        <taxon>Bacteria</taxon>
        <taxon>Bacillati</taxon>
        <taxon>Bacillota</taxon>
        <taxon>Clostridia</taxon>
        <taxon>Lachnospirales</taxon>
        <taxon>Lachnospiraceae</taxon>
        <taxon>Blautia</taxon>
    </lineage>
</organism>
<dbReference type="OrthoDB" id="9801659at2"/>
<dbReference type="Pfam" id="PF02310">
    <property type="entry name" value="B12-binding"/>
    <property type="match status" value="1"/>
</dbReference>
<name>A0A1C7IAN0_9FIRM</name>
<feature type="domain" description="Radical SAM core" evidence="7">
    <location>
        <begin position="188"/>
        <end position="414"/>
    </location>
</feature>
<dbReference type="CDD" id="cd01335">
    <property type="entry name" value="Radical_SAM"/>
    <property type="match status" value="1"/>
</dbReference>
<keyword evidence="2" id="KW-0949">S-adenosyl-L-methionine</keyword>
<dbReference type="InterPro" id="IPR058240">
    <property type="entry name" value="rSAM_sf"/>
</dbReference>
<dbReference type="Proteomes" id="UP000092574">
    <property type="component" value="Chromosome"/>
</dbReference>
<dbReference type="SFLD" id="SFLDG01123">
    <property type="entry name" value="methyltransferase_(Class_B)"/>
    <property type="match status" value="1"/>
</dbReference>
<keyword evidence="3" id="KW-0479">Metal-binding</keyword>
<keyword evidence="4" id="KW-0408">Iron</keyword>
<evidence type="ECO:0000256" key="2">
    <source>
        <dbReference type="ARBA" id="ARBA00022691"/>
    </source>
</evidence>
<dbReference type="CDD" id="cd02068">
    <property type="entry name" value="radical_SAM_B12_BD"/>
    <property type="match status" value="1"/>
</dbReference>
<dbReference type="InterPro" id="IPR007197">
    <property type="entry name" value="rSAM"/>
</dbReference>
<dbReference type="InterPro" id="IPR034466">
    <property type="entry name" value="Methyltransferase_Class_B"/>
</dbReference>
<dbReference type="RefSeq" id="WP_065542152.1">
    <property type="nucleotide sequence ID" value="NZ_CP015405.2"/>
</dbReference>
<dbReference type="SFLD" id="SFLDS00029">
    <property type="entry name" value="Radical_SAM"/>
    <property type="match status" value="1"/>
</dbReference>
<dbReference type="PANTHER" id="PTHR43409:SF16">
    <property type="entry name" value="SLR0320 PROTEIN"/>
    <property type="match status" value="1"/>
</dbReference>
<dbReference type="GO" id="GO:0031419">
    <property type="term" value="F:cobalamin binding"/>
    <property type="evidence" value="ECO:0007669"/>
    <property type="project" value="InterPro"/>
</dbReference>
<dbReference type="InterPro" id="IPR023404">
    <property type="entry name" value="rSAM_horseshoe"/>
</dbReference>
<dbReference type="EMBL" id="CP015405">
    <property type="protein sequence ID" value="ANU75974.1"/>
    <property type="molecule type" value="Genomic_DNA"/>
</dbReference>
<evidence type="ECO:0000313" key="9">
    <source>
        <dbReference type="Proteomes" id="UP000092574"/>
    </source>
</evidence>
<evidence type="ECO:0000313" key="8">
    <source>
        <dbReference type="EMBL" id="ANU75974.1"/>
    </source>
</evidence>
<dbReference type="InterPro" id="IPR006638">
    <property type="entry name" value="Elp3/MiaA/NifB-like_rSAM"/>
</dbReference>
<dbReference type="InterPro" id="IPR006158">
    <property type="entry name" value="Cobalamin-bd"/>
</dbReference>
<dbReference type="PANTHER" id="PTHR43409">
    <property type="entry name" value="ANAEROBIC MAGNESIUM-PROTOPORPHYRIN IX MONOMETHYL ESTER CYCLASE-RELATED"/>
    <property type="match status" value="1"/>
</dbReference>
<evidence type="ECO:0000256" key="1">
    <source>
        <dbReference type="ARBA" id="ARBA00001966"/>
    </source>
</evidence>
<dbReference type="PROSITE" id="PS51918">
    <property type="entry name" value="RADICAL_SAM"/>
    <property type="match status" value="1"/>
</dbReference>
<dbReference type="Gene3D" id="3.40.50.280">
    <property type="entry name" value="Cobalamin-binding domain"/>
    <property type="match status" value="1"/>
</dbReference>
<reference evidence="8" key="1">
    <citation type="submission" date="2017-04" db="EMBL/GenBank/DDBJ databases">
        <title>Complete Genome Sequences of Twelve Strains of a Stable Defined Moderately Diverse Mouse Microbiota 2 (sDMDMm2).</title>
        <authorList>
            <person name="Uchimura Y."/>
            <person name="Wyss M."/>
            <person name="Brugiroux S."/>
            <person name="Limenitakis J.P."/>
            <person name="Stecher B."/>
            <person name="McCoy K.D."/>
            <person name="Macpherson A.J."/>
        </authorList>
    </citation>
    <scope>NUCLEOTIDE SEQUENCE</scope>
    <source>
        <strain evidence="8">YL58</strain>
    </source>
</reference>
<keyword evidence="5" id="KW-0411">Iron-sulfur</keyword>
<dbReference type="SUPFAM" id="SSF102114">
    <property type="entry name" value="Radical SAM enzymes"/>
    <property type="match status" value="1"/>
</dbReference>
<dbReference type="SUPFAM" id="SSF52242">
    <property type="entry name" value="Cobalamin (vitamin B12)-binding domain"/>
    <property type="match status" value="1"/>
</dbReference>
<dbReference type="InterPro" id="IPR051198">
    <property type="entry name" value="BchE-like"/>
</dbReference>
<proteinExistence type="predicted"/>
<dbReference type="SFLD" id="SFLDG01082">
    <property type="entry name" value="B12-binding_domain_containing"/>
    <property type="match status" value="1"/>
</dbReference>
<dbReference type="GO" id="GO:0003824">
    <property type="term" value="F:catalytic activity"/>
    <property type="evidence" value="ECO:0007669"/>
    <property type="project" value="InterPro"/>
</dbReference>
<dbReference type="Pfam" id="PF04055">
    <property type="entry name" value="Radical_SAM"/>
    <property type="match status" value="1"/>
</dbReference>
<gene>
    <name evidence="8" type="ORF">A4V09_09505</name>
</gene>
<dbReference type="PROSITE" id="PS51332">
    <property type="entry name" value="B12_BINDING"/>
    <property type="match status" value="1"/>
</dbReference>
<dbReference type="AlphaFoldDB" id="A0A1C7IAN0"/>
<dbReference type="STRING" id="1796616.A4V09_09505"/>